<dbReference type="Proteomes" id="UP001212263">
    <property type="component" value="Unassembled WGS sequence"/>
</dbReference>
<feature type="non-terminal residue" evidence="1">
    <location>
        <position position="1"/>
    </location>
</feature>
<organism evidence="1 2">
    <name type="scientific">Odoribacter splanchnicus</name>
    <dbReference type="NCBI Taxonomy" id="28118"/>
    <lineage>
        <taxon>Bacteria</taxon>
        <taxon>Pseudomonadati</taxon>
        <taxon>Bacteroidota</taxon>
        <taxon>Bacteroidia</taxon>
        <taxon>Bacteroidales</taxon>
        <taxon>Odoribacteraceae</taxon>
        <taxon>Odoribacter</taxon>
    </lineage>
</organism>
<evidence type="ECO:0000313" key="2">
    <source>
        <dbReference type="Proteomes" id="UP001212263"/>
    </source>
</evidence>
<dbReference type="RefSeq" id="WP_272054968.1">
    <property type="nucleotide sequence ID" value="NZ_JAQMRB010000028.1"/>
</dbReference>
<evidence type="ECO:0000313" key="1">
    <source>
        <dbReference type="EMBL" id="MDB9222567.1"/>
    </source>
</evidence>
<comment type="caution">
    <text evidence="1">The sequence shown here is derived from an EMBL/GenBank/DDBJ whole genome shotgun (WGS) entry which is preliminary data.</text>
</comment>
<dbReference type="AlphaFoldDB" id="A0AAW6FH50"/>
<sequence length="91" mass="10469">MAYKVIILYQLYMPSYFLGTFTEYPYDKQPQLCQRLPPLSKRAGPILQQGLQKFAGSSSKSSMDKSVCNPNLEKEAGSLYFYLVKRFKKLS</sequence>
<gene>
    <name evidence="1" type="ORF">PN645_06045</name>
</gene>
<proteinExistence type="predicted"/>
<protein>
    <submittedName>
        <fullName evidence="1">Uncharacterized protein</fullName>
    </submittedName>
</protein>
<accession>A0AAW6FH50</accession>
<name>A0AAW6FH50_9BACT</name>
<dbReference type="EMBL" id="JAQMRD010000005">
    <property type="protein sequence ID" value="MDB9222567.1"/>
    <property type="molecule type" value="Genomic_DNA"/>
</dbReference>
<reference evidence="1" key="1">
    <citation type="submission" date="2023-01" db="EMBL/GenBank/DDBJ databases">
        <title>Human gut microbiome strain richness.</title>
        <authorList>
            <person name="Chen-Liaw A."/>
        </authorList>
    </citation>
    <scope>NUCLEOTIDE SEQUENCE</scope>
    <source>
        <strain evidence="1">RTP21484st1_B7_RTP21484_190118</strain>
    </source>
</reference>